<comment type="caution">
    <text evidence="2">The sequence shown here is derived from an EMBL/GenBank/DDBJ whole genome shotgun (WGS) entry which is preliminary data.</text>
</comment>
<accession>A0ABU3GM69</accession>
<reference evidence="2 3" key="1">
    <citation type="submission" date="2023-08" db="EMBL/GenBank/DDBJ databases">
        <title>Microbacterium aquilitoris sp. nov. and Microbacterium gwkjibeachense sp. nov., isolated from beach.</title>
        <authorList>
            <person name="Lee S.D."/>
            <person name="Yang H."/>
            <person name="Kim I."/>
        </authorList>
    </citation>
    <scope>NUCLEOTIDE SEQUENCE [LARGE SCALE GENOMIC DNA]</scope>
    <source>
        <strain evidence="2 3">KSW-18</strain>
    </source>
</reference>
<dbReference type="EMBL" id="JAUZVT010000003">
    <property type="protein sequence ID" value="MDT3331796.1"/>
    <property type="molecule type" value="Genomic_DNA"/>
</dbReference>
<name>A0ABU3GM69_9MICO</name>
<sequence>MAVPSIRAQVGAMPSMPPEPMCESPSTANVIGARATAETVSMGLVVIDLMANPPPCSIVMRRIRRVPKLTRMRN</sequence>
<evidence type="ECO:0000313" key="2">
    <source>
        <dbReference type="EMBL" id="MDT3331796.1"/>
    </source>
</evidence>
<organism evidence="2 3">
    <name type="scientific">Microbacterium aquilitoris</name>
    <dbReference type="NCBI Taxonomy" id="3067307"/>
    <lineage>
        <taxon>Bacteria</taxon>
        <taxon>Bacillati</taxon>
        <taxon>Actinomycetota</taxon>
        <taxon>Actinomycetes</taxon>
        <taxon>Micrococcales</taxon>
        <taxon>Microbacteriaceae</taxon>
        <taxon>Microbacterium</taxon>
    </lineage>
</organism>
<evidence type="ECO:0000313" key="3">
    <source>
        <dbReference type="Proteomes" id="UP001262835"/>
    </source>
</evidence>
<proteinExistence type="predicted"/>
<protein>
    <submittedName>
        <fullName evidence="2">Uncharacterized protein</fullName>
    </submittedName>
</protein>
<gene>
    <name evidence="2" type="ORF">Q9S78_14080</name>
</gene>
<dbReference type="Proteomes" id="UP001262835">
    <property type="component" value="Unassembled WGS sequence"/>
</dbReference>
<keyword evidence="3" id="KW-1185">Reference proteome</keyword>
<evidence type="ECO:0000256" key="1">
    <source>
        <dbReference type="SAM" id="MobiDB-lite"/>
    </source>
</evidence>
<feature type="region of interest" description="Disordered" evidence="1">
    <location>
        <begin position="1"/>
        <end position="25"/>
    </location>
</feature>
<dbReference type="RefSeq" id="WP_311870817.1">
    <property type="nucleotide sequence ID" value="NZ_JAUZVT010000003.1"/>
</dbReference>